<dbReference type="Pfam" id="PF03120">
    <property type="entry name" value="OB_DNA_ligase"/>
    <property type="match status" value="1"/>
</dbReference>
<dbReference type="InterPro" id="IPR033136">
    <property type="entry name" value="DNA_ligase_CS"/>
</dbReference>
<dbReference type="Gene3D" id="3.30.470.30">
    <property type="entry name" value="DNA ligase/mRNA capping enzyme"/>
    <property type="match status" value="1"/>
</dbReference>
<evidence type="ECO:0000256" key="3">
    <source>
        <dbReference type="ARBA" id="ARBA00022598"/>
    </source>
</evidence>
<evidence type="ECO:0000256" key="11">
    <source>
        <dbReference type="ARBA" id="ARBA00034005"/>
    </source>
</evidence>
<evidence type="ECO:0000256" key="4">
    <source>
        <dbReference type="ARBA" id="ARBA00022705"/>
    </source>
</evidence>
<dbReference type="CDD" id="cd00114">
    <property type="entry name" value="LIGANc"/>
    <property type="match status" value="1"/>
</dbReference>
<comment type="caution">
    <text evidence="13">The sequence shown here is derived from an EMBL/GenBank/DDBJ whole genome shotgun (WGS) entry which is preliminary data.</text>
</comment>
<keyword evidence="5" id="KW-0479">Metal-binding</keyword>
<dbReference type="GO" id="GO:0046872">
    <property type="term" value="F:metal ion binding"/>
    <property type="evidence" value="ECO:0007669"/>
    <property type="project" value="UniProtKB-KW"/>
</dbReference>
<evidence type="ECO:0000256" key="5">
    <source>
        <dbReference type="ARBA" id="ARBA00022723"/>
    </source>
</evidence>
<dbReference type="PANTHER" id="PTHR23389:SF9">
    <property type="entry name" value="DNA LIGASE"/>
    <property type="match status" value="1"/>
</dbReference>
<name>A0AA35XF99_GEOBA</name>
<dbReference type="EC" id="6.5.1.2" evidence="2"/>
<organism evidence="13 14">
    <name type="scientific">Geodia barretti</name>
    <name type="common">Barrett's horny sponge</name>
    <dbReference type="NCBI Taxonomy" id="519541"/>
    <lineage>
        <taxon>Eukaryota</taxon>
        <taxon>Metazoa</taxon>
        <taxon>Porifera</taxon>
        <taxon>Demospongiae</taxon>
        <taxon>Heteroscleromorpha</taxon>
        <taxon>Tetractinellida</taxon>
        <taxon>Astrophorina</taxon>
        <taxon>Geodiidae</taxon>
        <taxon>Geodia</taxon>
    </lineage>
</organism>
<gene>
    <name evidence="13" type="ORF">GBAR_LOCUS27149</name>
</gene>
<dbReference type="PANTHER" id="PTHR23389">
    <property type="entry name" value="CHROMOSOME TRANSMISSION FIDELITY FACTOR 18"/>
    <property type="match status" value="1"/>
</dbReference>
<dbReference type="InterPro" id="IPR004150">
    <property type="entry name" value="NAD_DNA_ligase_OB"/>
</dbReference>
<evidence type="ECO:0000313" key="14">
    <source>
        <dbReference type="Proteomes" id="UP001174909"/>
    </source>
</evidence>
<keyword evidence="6" id="KW-0227">DNA damage</keyword>
<dbReference type="FunFam" id="2.40.50.140:FF:000012">
    <property type="entry name" value="DNA ligase"/>
    <property type="match status" value="1"/>
</dbReference>
<keyword evidence="4" id="KW-0235">DNA replication</keyword>
<protein>
    <recommendedName>
        <fullName evidence="2">DNA ligase (NAD(+))</fullName>
        <ecNumber evidence="2">6.5.1.2</ecNumber>
    </recommendedName>
</protein>
<dbReference type="SUPFAM" id="SSF50249">
    <property type="entry name" value="Nucleic acid-binding proteins"/>
    <property type="match status" value="1"/>
</dbReference>
<keyword evidence="8" id="KW-0460">Magnesium</keyword>
<evidence type="ECO:0000256" key="10">
    <source>
        <dbReference type="ARBA" id="ARBA00023204"/>
    </source>
</evidence>
<dbReference type="GO" id="GO:0003911">
    <property type="term" value="F:DNA ligase (NAD+) activity"/>
    <property type="evidence" value="ECO:0007669"/>
    <property type="project" value="UniProtKB-EC"/>
</dbReference>
<keyword evidence="9" id="KW-0520">NAD</keyword>
<accession>A0AA35XF99</accession>
<proteinExistence type="predicted"/>
<keyword evidence="14" id="KW-1185">Reference proteome</keyword>
<evidence type="ECO:0000256" key="7">
    <source>
        <dbReference type="ARBA" id="ARBA00022833"/>
    </source>
</evidence>
<dbReference type="InterPro" id="IPR013839">
    <property type="entry name" value="DNAligase_adenylation"/>
</dbReference>
<comment type="catalytic activity">
    <reaction evidence="11">
        <text>NAD(+) + (deoxyribonucleotide)n-3'-hydroxyl + 5'-phospho-(deoxyribonucleotide)m = (deoxyribonucleotide)n+m + AMP + beta-nicotinamide D-nucleotide.</text>
        <dbReference type="EC" id="6.5.1.2"/>
    </reaction>
</comment>
<evidence type="ECO:0000256" key="1">
    <source>
        <dbReference type="ARBA" id="ARBA00001946"/>
    </source>
</evidence>
<evidence type="ECO:0000256" key="2">
    <source>
        <dbReference type="ARBA" id="ARBA00012722"/>
    </source>
</evidence>
<dbReference type="GO" id="GO:0006260">
    <property type="term" value="P:DNA replication"/>
    <property type="evidence" value="ECO:0007669"/>
    <property type="project" value="UniProtKB-KW"/>
</dbReference>
<evidence type="ECO:0000256" key="6">
    <source>
        <dbReference type="ARBA" id="ARBA00022763"/>
    </source>
</evidence>
<dbReference type="PROSITE" id="PS01056">
    <property type="entry name" value="DNA_LIGASE_N2"/>
    <property type="match status" value="1"/>
</dbReference>
<dbReference type="InterPro" id="IPR012340">
    <property type="entry name" value="NA-bd_OB-fold"/>
</dbReference>
<keyword evidence="7" id="KW-0862">Zinc</keyword>
<dbReference type="AlphaFoldDB" id="A0AA35XF99"/>
<dbReference type="NCBIfam" id="NF005932">
    <property type="entry name" value="PRK07956.1"/>
    <property type="match status" value="1"/>
</dbReference>
<dbReference type="Proteomes" id="UP001174909">
    <property type="component" value="Unassembled WGS sequence"/>
</dbReference>
<dbReference type="SUPFAM" id="SSF56091">
    <property type="entry name" value="DNA ligase/mRNA capping enzyme, catalytic domain"/>
    <property type="match status" value="1"/>
</dbReference>
<evidence type="ECO:0000256" key="9">
    <source>
        <dbReference type="ARBA" id="ARBA00023027"/>
    </source>
</evidence>
<keyword evidence="10" id="KW-0234">DNA repair</keyword>
<dbReference type="InterPro" id="IPR013840">
    <property type="entry name" value="DNAligase_N"/>
</dbReference>
<dbReference type="Gene3D" id="2.40.50.140">
    <property type="entry name" value="Nucleic acid-binding proteins"/>
    <property type="match status" value="1"/>
</dbReference>
<evidence type="ECO:0000313" key="13">
    <source>
        <dbReference type="EMBL" id="CAI8049315.1"/>
    </source>
</evidence>
<feature type="domain" description="NAD-dependent DNA ligase N-terminal" evidence="12">
    <location>
        <begin position="2"/>
        <end position="331"/>
    </location>
</feature>
<dbReference type="EMBL" id="CASHTH010003785">
    <property type="protein sequence ID" value="CAI8049315.1"/>
    <property type="molecule type" value="Genomic_DNA"/>
</dbReference>
<dbReference type="SMART" id="SM00532">
    <property type="entry name" value="LIGANc"/>
    <property type="match status" value="1"/>
</dbReference>
<dbReference type="Pfam" id="PF01653">
    <property type="entry name" value="DNA_ligase_aden"/>
    <property type="match status" value="1"/>
</dbReference>
<sequence>MAWHQRVSDLLEGETFDMVCELKYDGLAVALTYEDGVFVRGATRGNGTVGEDVTLNLRTIKSIPLRLLSEDVPQRLEVRGEVYFPKSLFAKFNEERAARGEQTYANPRNTAAGSLRQLDPRSTAERPLDIFIYSLGYAEGGDMPAYHWEMLQYLKRLGFKVSADSRRVQTPEDAIAFYKHWVKNAEEDLDAAADGVVVKVDNLDYQRHLGVVGREPRWAVAYKFPAVQEITRLLDIRVNVGRTGSINPYAVLEPVNIAGATVRQATLHNEDYIRGKDLLIGDWVVVERAGEVIPQVVSVIADRRDGSERDFRMPAACPSCAELCGQPRRRGDVIL</sequence>
<evidence type="ECO:0000259" key="12">
    <source>
        <dbReference type="SMART" id="SM00532"/>
    </source>
</evidence>
<dbReference type="GO" id="GO:0006281">
    <property type="term" value="P:DNA repair"/>
    <property type="evidence" value="ECO:0007669"/>
    <property type="project" value="UniProtKB-KW"/>
</dbReference>
<comment type="cofactor">
    <cofactor evidence="1">
        <name>Mg(2+)</name>
        <dbReference type="ChEBI" id="CHEBI:18420"/>
    </cofactor>
</comment>
<keyword evidence="3 13" id="KW-0436">Ligase</keyword>
<reference evidence="13" key="1">
    <citation type="submission" date="2023-03" db="EMBL/GenBank/DDBJ databases">
        <authorList>
            <person name="Steffen K."/>
            <person name="Cardenas P."/>
        </authorList>
    </citation>
    <scope>NUCLEOTIDE SEQUENCE</scope>
</reference>
<evidence type="ECO:0000256" key="8">
    <source>
        <dbReference type="ARBA" id="ARBA00022842"/>
    </source>
</evidence>
<dbReference type="GO" id="GO:0005829">
    <property type="term" value="C:cytosol"/>
    <property type="evidence" value="ECO:0007669"/>
    <property type="project" value="TreeGrafter"/>
</dbReference>